<gene>
    <name evidence="2" type="ORF">WMY93_005229</name>
</gene>
<proteinExistence type="predicted"/>
<dbReference type="AlphaFoldDB" id="A0AAW0Q1V2"/>
<evidence type="ECO:0000313" key="2">
    <source>
        <dbReference type="EMBL" id="KAK7934333.1"/>
    </source>
</evidence>
<name>A0AAW0Q1V2_9GOBI</name>
<feature type="region of interest" description="Disordered" evidence="1">
    <location>
        <begin position="1"/>
        <end position="37"/>
    </location>
</feature>
<reference evidence="3" key="1">
    <citation type="submission" date="2024-04" db="EMBL/GenBank/DDBJ databases">
        <title>Salinicola lusitanus LLJ914,a marine bacterium isolated from the Okinawa Trough.</title>
        <authorList>
            <person name="Li J."/>
        </authorList>
    </citation>
    <scope>NUCLEOTIDE SEQUENCE [LARGE SCALE GENOMIC DNA]</scope>
</reference>
<dbReference type="Proteomes" id="UP001460270">
    <property type="component" value="Unassembled WGS sequence"/>
</dbReference>
<evidence type="ECO:0000313" key="3">
    <source>
        <dbReference type="Proteomes" id="UP001460270"/>
    </source>
</evidence>
<keyword evidence="3" id="KW-1185">Reference proteome</keyword>
<feature type="compositionally biased region" description="Low complexity" evidence="1">
    <location>
        <begin position="10"/>
        <end position="26"/>
    </location>
</feature>
<accession>A0AAW0Q1V2</accession>
<sequence length="80" mass="8757">MNKTPNQREPQVSSSTHTPTQPTQSPRTPPPPQTRAQFKGLTVTSDHFRAEVTEAKVAVGHPFALMHWGGAEGWTGSIEH</sequence>
<dbReference type="EMBL" id="JBBPFD010000003">
    <property type="protein sequence ID" value="KAK7934333.1"/>
    <property type="molecule type" value="Genomic_DNA"/>
</dbReference>
<comment type="caution">
    <text evidence="2">The sequence shown here is derived from an EMBL/GenBank/DDBJ whole genome shotgun (WGS) entry which is preliminary data.</text>
</comment>
<organism evidence="2 3">
    <name type="scientific">Mugilogobius chulae</name>
    <name type="common">yellowstripe goby</name>
    <dbReference type="NCBI Taxonomy" id="88201"/>
    <lineage>
        <taxon>Eukaryota</taxon>
        <taxon>Metazoa</taxon>
        <taxon>Chordata</taxon>
        <taxon>Craniata</taxon>
        <taxon>Vertebrata</taxon>
        <taxon>Euteleostomi</taxon>
        <taxon>Actinopterygii</taxon>
        <taxon>Neopterygii</taxon>
        <taxon>Teleostei</taxon>
        <taxon>Neoteleostei</taxon>
        <taxon>Acanthomorphata</taxon>
        <taxon>Gobiaria</taxon>
        <taxon>Gobiiformes</taxon>
        <taxon>Gobioidei</taxon>
        <taxon>Gobiidae</taxon>
        <taxon>Gobionellinae</taxon>
        <taxon>Mugilogobius</taxon>
    </lineage>
</organism>
<evidence type="ECO:0000256" key="1">
    <source>
        <dbReference type="SAM" id="MobiDB-lite"/>
    </source>
</evidence>
<protein>
    <submittedName>
        <fullName evidence="2">Uncharacterized protein</fullName>
    </submittedName>
</protein>